<dbReference type="Proteomes" id="UP000216020">
    <property type="component" value="Unassembled WGS sequence"/>
</dbReference>
<dbReference type="OrthoDB" id="86160at2"/>
<keyword evidence="3" id="KW-0456">Lyase</keyword>
<dbReference type="PANTHER" id="PTHR30502">
    <property type="entry name" value="2-KETO-3-DEOXY-L-RHAMNONATE ALDOLASE"/>
    <property type="match status" value="1"/>
</dbReference>
<dbReference type="Gene3D" id="3.20.20.60">
    <property type="entry name" value="Phosphoenolpyruvate-binding domains"/>
    <property type="match status" value="1"/>
</dbReference>
<proteinExistence type="inferred from homology"/>
<protein>
    <submittedName>
        <fullName evidence="5">2,4-dihydroxyhept-2-ene-1,7-dioic acid aldolase</fullName>
    </submittedName>
</protein>
<evidence type="ECO:0000256" key="1">
    <source>
        <dbReference type="ARBA" id="ARBA00005568"/>
    </source>
</evidence>
<keyword evidence="6" id="KW-1185">Reference proteome</keyword>
<evidence type="ECO:0000259" key="4">
    <source>
        <dbReference type="Pfam" id="PF03328"/>
    </source>
</evidence>
<dbReference type="EMBL" id="NEVM01000005">
    <property type="protein sequence ID" value="OZI30671.1"/>
    <property type="molecule type" value="Genomic_DNA"/>
</dbReference>
<dbReference type="SUPFAM" id="SSF51621">
    <property type="entry name" value="Phosphoenolpyruvate/pyruvate domain"/>
    <property type="match status" value="1"/>
</dbReference>
<feature type="domain" description="HpcH/HpaI aldolase/citrate lyase" evidence="4">
    <location>
        <begin position="20"/>
        <end position="236"/>
    </location>
</feature>
<comment type="caution">
    <text evidence="5">The sequence shown here is derived from an EMBL/GenBank/DDBJ whole genome shotgun (WGS) entry which is preliminary data.</text>
</comment>
<reference evidence="6" key="1">
    <citation type="submission" date="2017-05" db="EMBL/GenBank/DDBJ databases">
        <title>Complete and WGS of Bordetella genogroups.</title>
        <authorList>
            <person name="Spilker T."/>
            <person name="Lipuma J."/>
        </authorList>
    </citation>
    <scope>NUCLEOTIDE SEQUENCE [LARGE SCALE GENOMIC DNA]</scope>
    <source>
        <strain evidence="6">AU16122</strain>
    </source>
</reference>
<organism evidence="5 6">
    <name type="scientific">Bordetella genomosp. 10</name>
    <dbReference type="NCBI Taxonomy" id="1416804"/>
    <lineage>
        <taxon>Bacteria</taxon>
        <taxon>Pseudomonadati</taxon>
        <taxon>Pseudomonadota</taxon>
        <taxon>Betaproteobacteria</taxon>
        <taxon>Burkholderiales</taxon>
        <taxon>Alcaligenaceae</taxon>
        <taxon>Bordetella</taxon>
    </lineage>
</organism>
<accession>A0A261S0K8</accession>
<evidence type="ECO:0000256" key="3">
    <source>
        <dbReference type="ARBA" id="ARBA00023239"/>
    </source>
</evidence>
<evidence type="ECO:0000313" key="5">
    <source>
        <dbReference type="EMBL" id="OZI30671.1"/>
    </source>
</evidence>
<dbReference type="GO" id="GO:0046872">
    <property type="term" value="F:metal ion binding"/>
    <property type="evidence" value="ECO:0007669"/>
    <property type="project" value="UniProtKB-KW"/>
</dbReference>
<dbReference type="AlphaFoldDB" id="A0A261S0K8"/>
<evidence type="ECO:0000313" key="6">
    <source>
        <dbReference type="Proteomes" id="UP000216020"/>
    </source>
</evidence>
<dbReference type="GO" id="GO:0016832">
    <property type="term" value="F:aldehyde-lyase activity"/>
    <property type="evidence" value="ECO:0007669"/>
    <property type="project" value="TreeGrafter"/>
</dbReference>
<dbReference type="PANTHER" id="PTHR30502:SF0">
    <property type="entry name" value="PHOSPHOENOLPYRUVATE CARBOXYLASE FAMILY PROTEIN"/>
    <property type="match status" value="1"/>
</dbReference>
<comment type="similarity">
    <text evidence="1">Belongs to the HpcH/HpaI aldolase family.</text>
</comment>
<dbReference type="InterPro" id="IPR005000">
    <property type="entry name" value="Aldolase/citrate-lyase_domain"/>
</dbReference>
<gene>
    <name evidence="5" type="ORF">CAL29_22005</name>
</gene>
<sequence length="264" mass="27533">MRPNSTKDRFLAGKPIVNGWLSIPSSYAAEVIARQGFHAVTVDVQHGMMGFETAMSMLQAISSTDATPMVRCPSLDEPTIMRLLDAGAYGVICPQIDNADMAARFVAACRYAPEGNRSFGPARGPLYAGPDYFEQANHHVLALAMIESQAALDNLDAILATPGLDGIYVGPNDLALSLGMKPGAETGGIVAEAIARIVAATRARGLLAGIFCASSALARQRLAEGFHLVTPGNDANMLGLVCKARIEETLAGQSAPAAGATAGY</sequence>
<keyword evidence="2" id="KW-0479">Metal-binding</keyword>
<dbReference type="InterPro" id="IPR040442">
    <property type="entry name" value="Pyrv_kinase-like_dom_sf"/>
</dbReference>
<name>A0A261S0K8_9BORD</name>
<dbReference type="Pfam" id="PF03328">
    <property type="entry name" value="HpcH_HpaI"/>
    <property type="match status" value="1"/>
</dbReference>
<dbReference type="RefSeq" id="WP_094855095.1">
    <property type="nucleotide sequence ID" value="NZ_NEVM01000005.1"/>
</dbReference>
<evidence type="ECO:0000256" key="2">
    <source>
        <dbReference type="ARBA" id="ARBA00022723"/>
    </source>
</evidence>
<dbReference type="InterPro" id="IPR015813">
    <property type="entry name" value="Pyrv/PenolPyrv_kinase-like_dom"/>
</dbReference>
<dbReference type="InterPro" id="IPR050251">
    <property type="entry name" value="HpcH-HpaI_aldolase"/>
</dbReference>
<dbReference type="GO" id="GO:0005737">
    <property type="term" value="C:cytoplasm"/>
    <property type="evidence" value="ECO:0007669"/>
    <property type="project" value="TreeGrafter"/>
</dbReference>